<dbReference type="InterPro" id="IPR003593">
    <property type="entry name" value="AAA+_ATPase"/>
</dbReference>
<organism evidence="4">
    <name type="scientific">Ignisphaera aggregans</name>
    <dbReference type="NCBI Taxonomy" id="334771"/>
    <lineage>
        <taxon>Archaea</taxon>
        <taxon>Thermoproteota</taxon>
        <taxon>Thermoprotei</taxon>
        <taxon>Desulfurococcales</taxon>
        <taxon>Desulfurococcaceae</taxon>
        <taxon>Ignisphaera</taxon>
    </lineage>
</organism>
<keyword evidence="1" id="KW-0547">Nucleotide-binding</keyword>
<dbReference type="InterPro" id="IPR027417">
    <property type="entry name" value="P-loop_NTPase"/>
</dbReference>
<dbReference type="PANTHER" id="PTHR43613:SF1">
    <property type="entry name" value="ABC TRANSPORTER, ATP-BINDING PROTEIN"/>
    <property type="match status" value="1"/>
</dbReference>
<gene>
    <name evidence="4" type="ORF">ENO77_00855</name>
</gene>
<proteinExistence type="predicted"/>
<evidence type="ECO:0000259" key="3">
    <source>
        <dbReference type="PROSITE" id="PS50893"/>
    </source>
</evidence>
<protein>
    <submittedName>
        <fullName evidence="4">ABC transporter ATP-binding protein</fullName>
    </submittedName>
</protein>
<evidence type="ECO:0000313" key="4">
    <source>
        <dbReference type="EMBL" id="HEW52720.1"/>
    </source>
</evidence>
<reference evidence="4" key="1">
    <citation type="journal article" date="2020" name="mSystems">
        <title>Genome- and Community-Level Interaction Insights into Carbon Utilization and Element Cycling Functions of Hydrothermarchaeota in Hydrothermal Sediment.</title>
        <authorList>
            <person name="Zhou Z."/>
            <person name="Liu Y."/>
            <person name="Xu W."/>
            <person name="Pan J."/>
            <person name="Luo Z.H."/>
            <person name="Li M."/>
        </authorList>
    </citation>
    <scope>NUCLEOTIDE SEQUENCE [LARGE SCALE GENOMIC DNA]</scope>
    <source>
        <strain evidence="4">SpSt-16</strain>
    </source>
</reference>
<dbReference type="PROSITE" id="PS50893">
    <property type="entry name" value="ABC_TRANSPORTER_2"/>
    <property type="match status" value="1"/>
</dbReference>
<dbReference type="PROSITE" id="PS00211">
    <property type="entry name" value="ABC_TRANSPORTER_1"/>
    <property type="match status" value="1"/>
</dbReference>
<evidence type="ECO:0000256" key="1">
    <source>
        <dbReference type="ARBA" id="ARBA00022741"/>
    </source>
</evidence>
<sequence length="253" mass="28295">MTFSRNNDKPVLVVENLVKVYQKSVRAVDGISFCVRAGEIFGLIGPNGAGKTTTLRIIATVLQPTSGKVSVEGYDVVRDAEKVRKMISYLPEDAGAYKYLTGLEFLKFIARLYTREDHKIREYVSIGIRLSNLGDRLNDKVKTYSKGMLRRLLVAKTLMVRPRLAILDEPTSGLDVVNAVHVREAIKNFVKETGSTVLLSSHNMLEVEYLCDRVAIMHRGRILDIGTPKELMEKYSASNIEEVFVKLVSNTGV</sequence>
<dbReference type="InterPro" id="IPR017871">
    <property type="entry name" value="ABC_transporter-like_CS"/>
</dbReference>
<dbReference type="AlphaFoldDB" id="A0A7C2VL32"/>
<dbReference type="EMBL" id="DSGT01000002">
    <property type="protein sequence ID" value="HEW52720.1"/>
    <property type="molecule type" value="Genomic_DNA"/>
</dbReference>
<dbReference type="InterPro" id="IPR003439">
    <property type="entry name" value="ABC_transporter-like_ATP-bd"/>
</dbReference>
<keyword evidence="2 4" id="KW-0067">ATP-binding</keyword>
<dbReference type="SUPFAM" id="SSF52540">
    <property type="entry name" value="P-loop containing nucleoside triphosphate hydrolases"/>
    <property type="match status" value="1"/>
</dbReference>
<dbReference type="SMART" id="SM00382">
    <property type="entry name" value="AAA"/>
    <property type="match status" value="1"/>
</dbReference>
<dbReference type="GO" id="GO:0016887">
    <property type="term" value="F:ATP hydrolysis activity"/>
    <property type="evidence" value="ECO:0007669"/>
    <property type="project" value="InterPro"/>
</dbReference>
<name>A0A7C2VL32_9CREN</name>
<comment type="caution">
    <text evidence="4">The sequence shown here is derived from an EMBL/GenBank/DDBJ whole genome shotgun (WGS) entry which is preliminary data.</text>
</comment>
<feature type="domain" description="ABC transporter" evidence="3">
    <location>
        <begin position="12"/>
        <end position="244"/>
    </location>
</feature>
<dbReference type="Pfam" id="PF00005">
    <property type="entry name" value="ABC_tran"/>
    <property type="match status" value="1"/>
</dbReference>
<dbReference type="GO" id="GO:0005524">
    <property type="term" value="F:ATP binding"/>
    <property type="evidence" value="ECO:0007669"/>
    <property type="project" value="UniProtKB-KW"/>
</dbReference>
<dbReference type="PANTHER" id="PTHR43613">
    <property type="entry name" value="ABC TRANSPORTER, ATP-BINDING PROTEIN"/>
    <property type="match status" value="1"/>
</dbReference>
<dbReference type="Gene3D" id="3.40.50.300">
    <property type="entry name" value="P-loop containing nucleotide triphosphate hydrolases"/>
    <property type="match status" value="1"/>
</dbReference>
<evidence type="ECO:0000256" key="2">
    <source>
        <dbReference type="ARBA" id="ARBA00022840"/>
    </source>
</evidence>
<accession>A0A7C2VL32</accession>